<dbReference type="KEGG" id="pmaw:MACH26_02720"/>
<feature type="transmembrane region" description="Helical" evidence="1">
    <location>
        <begin position="29"/>
        <end position="48"/>
    </location>
</feature>
<proteinExistence type="predicted"/>
<name>A0AA48HHH4_9ALTE</name>
<reference evidence="2" key="1">
    <citation type="submission" date="2023-01" db="EMBL/GenBank/DDBJ databases">
        <title>Complete genome sequence of Planctobacterium marinum strain Dej080120_11.</title>
        <authorList>
            <person name="Ueki S."/>
            <person name="Maruyama F."/>
        </authorList>
    </citation>
    <scope>NUCLEOTIDE SEQUENCE</scope>
    <source>
        <strain evidence="2">Dej080120_11</strain>
    </source>
</reference>
<evidence type="ECO:0000256" key="1">
    <source>
        <dbReference type="SAM" id="Phobius"/>
    </source>
</evidence>
<evidence type="ECO:0000313" key="2">
    <source>
        <dbReference type="EMBL" id="BDX04751.1"/>
    </source>
</evidence>
<keyword evidence="1" id="KW-0472">Membrane</keyword>
<feature type="transmembrane region" description="Helical" evidence="1">
    <location>
        <begin position="206"/>
        <end position="225"/>
    </location>
</feature>
<accession>A0AA48HHH4</accession>
<gene>
    <name evidence="2" type="ORF">MACH26_02720</name>
</gene>
<dbReference type="RefSeq" id="WP_338290582.1">
    <property type="nucleotide sequence ID" value="NZ_AP027272.1"/>
</dbReference>
<feature type="transmembrane region" description="Helical" evidence="1">
    <location>
        <begin position="94"/>
        <end position="111"/>
    </location>
</feature>
<dbReference type="EMBL" id="AP027272">
    <property type="protein sequence ID" value="BDX04751.1"/>
    <property type="molecule type" value="Genomic_DNA"/>
</dbReference>
<evidence type="ECO:0000313" key="3">
    <source>
        <dbReference type="Proteomes" id="UP001333710"/>
    </source>
</evidence>
<keyword evidence="1" id="KW-0812">Transmembrane</keyword>
<keyword evidence="1" id="KW-1133">Transmembrane helix</keyword>
<feature type="transmembrane region" description="Helical" evidence="1">
    <location>
        <begin position="175"/>
        <end position="194"/>
    </location>
</feature>
<organism evidence="2 3">
    <name type="scientific">Planctobacterium marinum</name>
    <dbReference type="NCBI Taxonomy" id="1631968"/>
    <lineage>
        <taxon>Bacteria</taxon>
        <taxon>Pseudomonadati</taxon>
        <taxon>Pseudomonadota</taxon>
        <taxon>Gammaproteobacteria</taxon>
        <taxon>Alteromonadales</taxon>
        <taxon>Alteromonadaceae</taxon>
        <taxon>Planctobacterium</taxon>
    </lineage>
</organism>
<keyword evidence="3" id="KW-1185">Reference proteome</keyword>
<feature type="transmembrane region" description="Helical" evidence="1">
    <location>
        <begin position="123"/>
        <end position="141"/>
    </location>
</feature>
<dbReference type="Proteomes" id="UP001333710">
    <property type="component" value="Chromosome"/>
</dbReference>
<protein>
    <submittedName>
        <fullName evidence="2">Uncharacterized protein</fullName>
    </submittedName>
</protein>
<sequence length="226" mass="25760">MNNQANCCDYRLLTQRPEQQETISIDKQFSVGYFVLLLLALSAFTLILREGRPVLTALTYLVNSLWGFSLLLFTVSSFLYFSESETVLKKAFRNTREISLYLASVLFWWSIFYNSSNTTPFEWLAVFSASTTLLQLGLRFYCRVKYCAALAIWSFVNAVIATYAGIIFLQLNERHVGITFLLIGSLLFLAFTLVRNQSGEKTNRGFELLLIPGLVLMYSAVTGYYV</sequence>
<feature type="transmembrane region" description="Helical" evidence="1">
    <location>
        <begin position="60"/>
        <end position="82"/>
    </location>
</feature>
<dbReference type="AlphaFoldDB" id="A0AA48HHH4"/>
<feature type="transmembrane region" description="Helical" evidence="1">
    <location>
        <begin position="148"/>
        <end position="169"/>
    </location>
</feature>